<gene>
    <name evidence="2" type="ORF">E4634_01355</name>
</gene>
<feature type="region of interest" description="Disordered" evidence="1">
    <location>
        <begin position="1"/>
        <end position="45"/>
    </location>
</feature>
<dbReference type="PANTHER" id="PTHR48228">
    <property type="entry name" value="SUCCINYL-COA--D-CITRAMALATE COA-TRANSFERASE"/>
    <property type="match status" value="1"/>
</dbReference>
<dbReference type="OrthoDB" id="4909260at2"/>
<dbReference type="Pfam" id="PF02515">
    <property type="entry name" value="CoA_transf_3"/>
    <property type="match status" value="1"/>
</dbReference>
<evidence type="ECO:0000313" key="2">
    <source>
        <dbReference type="EMBL" id="TGD76220.1"/>
    </source>
</evidence>
<feature type="compositionally biased region" description="Basic and acidic residues" evidence="1">
    <location>
        <begin position="1"/>
        <end position="12"/>
    </location>
</feature>
<evidence type="ECO:0000313" key="3">
    <source>
        <dbReference type="Proteomes" id="UP000298050"/>
    </source>
</evidence>
<dbReference type="PANTHER" id="PTHR48228:SF5">
    <property type="entry name" value="ALPHA-METHYLACYL-COA RACEMASE"/>
    <property type="match status" value="1"/>
</dbReference>
<sequence length="390" mass="41856">MGRRETSDDMGGRRVCGHNAVMHEGKTQRSDDSRQTATPDPVEPAYPARLVGHADNALATFRTLCGRDVLTGMCGRDVLDERMAITGRRPRDGMSHSGDCRLLPCADAMLGVNLPREDDWELLPALLQEAGDWQWDSLARCIASKPAAPLVARARELGLAIVDATAAPTLADDWLLRTTCGEPALRNGPPRVIDLSSLWAGPLCSRLWQAAGAEVIKVEGSQRPDGARRGSAAFFQRLNAGKQSLQLDLHRESGRRELRALLHSADIVLEASRPRALRQMGLVAEEIIAARPGLTWVSITGYGRAEPQGNWIAYGDDAAIAAGLSAQVFRSSGEWRVVGDAIADPLTGLHAAVVGWRSWLAGGGELLDVALARTVRHCLASDAAPGDAKP</sequence>
<comment type="caution">
    <text evidence="2">The sequence shown here is derived from an EMBL/GenBank/DDBJ whole genome shotgun (WGS) entry which is preliminary data.</text>
</comment>
<dbReference type="GO" id="GO:0016740">
    <property type="term" value="F:transferase activity"/>
    <property type="evidence" value="ECO:0007669"/>
    <property type="project" value="UniProtKB-KW"/>
</dbReference>
<dbReference type="Gene3D" id="3.40.50.10540">
    <property type="entry name" value="Crotonobetainyl-coa:carnitine coa-transferase, domain 1"/>
    <property type="match status" value="1"/>
</dbReference>
<feature type="compositionally biased region" description="Basic and acidic residues" evidence="1">
    <location>
        <begin position="21"/>
        <end position="34"/>
    </location>
</feature>
<dbReference type="EMBL" id="SRLE01000001">
    <property type="protein sequence ID" value="TGD76220.1"/>
    <property type="molecule type" value="Genomic_DNA"/>
</dbReference>
<name>A0A4Z0M9Z9_9GAMM</name>
<proteinExistence type="predicted"/>
<dbReference type="SUPFAM" id="SSF89796">
    <property type="entry name" value="CoA-transferase family III (CaiB/BaiF)"/>
    <property type="match status" value="1"/>
</dbReference>
<accession>A0A4Z0M9Z9</accession>
<keyword evidence="3" id="KW-1185">Reference proteome</keyword>
<organism evidence="2 3">
    <name type="scientific">Mangrovimicrobium sediminis</name>
    <dbReference type="NCBI Taxonomy" id="2562682"/>
    <lineage>
        <taxon>Bacteria</taxon>
        <taxon>Pseudomonadati</taxon>
        <taxon>Pseudomonadota</taxon>
        <taxon>Gammaproteobacteria</taxon>
        <taxon>Cellvibrionales</taxon>
        <taxon>Halieaceae</taxon>
        <taxon>Mangrovimicrobium</taxon>
    </lineage>
</organism>
<protein>
    <submittedName>
        <fullName evidence="2">CoA transferase</fullName>
    </submittedName>
</protein>
<dbReference type="InterPro" id="IPR003673">
    <property type="entry name" value="CoA-Trfase_fam_III"/>
</dbReference>
<dbReference type="Proteomes" id="UP000298050">
    <property type="component" value="Unassembled WGS sequence"/>
</dbReference>
<dbReference type="InterPro" id="IPR050509">
    <property type="entry name" value="CoA-transferase_III"/>
</dbReference>
<keyword evidence="2" id="KW-0808">Transferase</keyword>
<evidence type="ECO:0000256" key="1">
    <source>
        <dbReference type="SAM" id="MobiDB-lite"/>
    </source>
</evidence>
<dbReference type="InterPro" id="IPR023606">
    <property type="entry name" value="CoA-Trfase_III_dom_1_sf"/>
</dbReference>
<reference evidence="2 3" key="1">
    <citation type="submission" date="2019-04" db="EMBL/GenBank/DDBJ databases">
        <title>Taxonomy of novel Haliea sp. from mangrove soil of West Coast of India.</title>
        <authorList>
            <person name="Verma A."/>
            <person name="Kumar P."/>
            <person name="Krishnamurthi S."/>
        </authorList>
    </citation>
    <scope>NUCLEOTIDE SEQUENCE [LARGE SCALE GENOMIC DNA]</scope>
    <source>
        <strain evidence="2 3">SAOS-164</strain>
    </source>
</reference>
<dbReference type="AlphaFoldDB" id="A0A4Z0M9Z9"/>